<reference evidence="3" key="1">
    <citation type="submission" date="2019-08" db="EMBL/GenBank/DDBJ databases">
        <title>Comparative genome analysis confer to the adaptation heavy metal polluted environment.</title>
        <authorList>
            <person name="Li Y."/>
        </authorList>
    </citation>
    <scope>NUCLEOTIDE SEQUENCE [LARGE SCALE GENOMIC DNA]</scope>
    <source>
        <strain evidence="3">P1</strain>
    </source>
</reference>
<dbReference type="PRINTS" id="PR00081">
    <property type="entry name" value="GDHRDH"/>
</dbReference>
<dbReference type="Pfam" id="PF00106">
    <property type="entry name" value="adh_short"/>
    <property type="match status" value="1"/>
</dbReference>
<organism evidence="3 4">
    <name type="scientific">Mucilaginibacter rubeus</name>
    <dbReference type="NCBI Taxonomy" id="2027860"/>
    <lineage>
        <taxon>Bacteria</taxon>
        <taxon>Pseudomonadati</taxon>
        <taxon>Bacteroidota</taxon>
        <taxon>Sphingobacteriia</taxon>
        <taxon>Sphingobacteriales</taxon>
        <taxon>Sphingobacteriaceae</taxon>
        <taxon>Mucilaginibacter</taxon>
    </lineage>
</organism>
<dbReference type="RefSeq" id="WP_112568958.1">
    <property type="nucleotide sequence ID" value="NZ_CP043450.1"/>
</dbReference>
<evidence type="ECO:0000313" key="3">
    <source>
        <dbReference type="EMBL" id="QEM12728.1"/>
    </source>
</evidence>
<dbReference type="AlphaFoldDB" id="A0A5C1I5N1"/>
<comment type="similarity">
    <text evidence="1">Belongs to the short-chain dehydrogenases/reductases (SDR) family.</text>
</comment>
<dbReference type="InterPro" id="IPR002347">
    <property type="entry name" value="SDR_fam"/>
</dbReference>
<gene>
    <name evidence="3" type="ORF">DEO27_022845</name>
</gene>
<sequence>MSRIFITGSADGLGQMAAQLLLKDGHSVVLHARNKARAKEALATVRGAETVVTGDLSSIAETIKVAEQVNKLGSFDAVIHNAAVGYQEGRRIATVDGLPHVFAINSLAPYILTCLINKPKRLVYISSGLHKDGDASLRDLEWNIRNWNGYMAYADSKLHNVVLAFYAARKWPDVYSNALEPGWVATKMGGPSAPDSLEDGPKTQVWLAASNEPEVLVSGKYFYHKKLRSVHPGGSDPAVQDKFIAECERLSGIKFPG</sequence>
<dbReference type="OrthoDB" id="597510at2"/>
<dbReference type="KEGG" id="mrub:DEO27_022845"/>
<evidence type="ECO:0000256" key="1">
    <source>
        <dbReference type="ARBA" id="ARBA00006484"/>
    </source>
</evidence>
<evidence type="ECO:0000256" key="2">
    <source>
        <dbReference type="ARBA" id="ARBA00023002"/>
    </source>
</evidence>
<protein>
    <submittedName>
        <fullName evidence="3">SDR family NAD(P)-dependent oxidoreductase</fullName>
    </submittedName>
</protein>
<dbReference type="SUPFAM" id="SSF51735">
    <property type="entry name" value="NAD(P)-binding Rossmann-fold domains"/>
    <property type="match status" value="1"/>
</dbReference>
<dbReference type="InterPro" id="IPR036291">
    <property type="entry name" value="NAD(P)-bd_dom_sf"/>
</dbReference>
<dbReference type="GO" id="GO:0016491">
    <property type="term" value="F:oxidoreductase activity"/>
    <property type="evidence" value="ECO:0007669"/>
    <property type="project" value="UniProtKB-KW"/>
</dbReference>
<dbReference type="EMBL" id="CP043450">
    <property type="protein sequence ID" value="QEM12728.1"/>
    <property type="molecule type" value="Genomic_DNA"/>
</dbReference>
<dbReference type="Proteomes" id="UP000251402">
    <property type="component" value="Chromosome"/>
</dbReference>
<dbReference type="Gene3D" id="3.40.50.720">
    <property type="entry name" value="NAD(P)-binding Rossmann-like Domain"/>
    <property type="match status" value="1"/>
</dbReference>
<dbReference type="PANTHER" id="PTHR24320">
    <property type="entry name" value="RETINOL DEHYDROGENASE"/>
    <property type="match status" value="1"/>
</dbReference>
<keyword evidence="4" id="KW-1185">Reference proteome</keyword>
<keyword evidence="2" id="KW-0560">Oxidoreductase</keyword>
<evidence type="ECO:0000313" key="4">
    <source>
        <dbReference type="Proteomes" id="UP000251402"/>
    </source>
</evidence>
<accession>A0A5C1I5N1</accession>
<dbReference type="PANTHER" id="PTHR24320:SF274">
    <property type="entry name" value="CHAIN DEHYDROGENASE, PUTATIVE (AFU_ORTHOLOGUE AFUA_4G00440)-RELATED"/>
    <property type="match status" value="1"/>
</dbReference>
<name>A0A5C1I5N1_9SPHI</name>
<proteinExistence type="inferred from homology"/>